<sequence length="41" mass="4527">MKRLDPAVASLPVLDERGAAVPLRSLWADRPAVLVFVRHFG</sequence>
<dbReference type="EMBL" id="AP025591">
    <property type="protein sequence ID" value="BDG03656.1"/>
    <property type="molecule type" value="Genomic_DNA"/>
</dbReference>
<gene>
    <name evidence="1" type="ORF">AMOR_26520</name>
</gene>
<organism evidence="1 2">
    <name type="scientific">Anaeromyxobacter oryzae</name>
    <dbReference type="NCBI Taxonomy" id="2918170"/>
    <lineage>
        <taxon>Bacteria</taxon>
        <taxon>Pseudomonadati</taxon>
        <taxon>Myxococcota</taxon>
        <taxon>Myxococcia</taxon>
        <taxon>Myxococcales</taxon>
        <taxon>Cystobacterineae</taxon>
        <taxon>Anaeromyxobacteraceae</taxon>
        <taxon>Anaeromyxobacter</taxon>
    </lineage>
</organism>
<accession>A0ABM7WVW7</accession>
<proteinExistence type="predicted"/>
<keyword evidence="2" id="KW-1185">Reference proteome</keyword>
<name>A0ABM7WVW7_9BACT</name>
<dbReference type="Proteomes" id="UP001162891">
    <property type="component" value="Chromosome"/>
</dbReference>
<reference evidence="2" key="1">
    <citation type="journal article" date="2022" name="Int. J. Syst. Evol. Microbiol.">
        <title>Anaeromyxobacter oryzae sp. nov., Anaeromyxobacter diazotrophicus sp. nov. and Anaeromyxobacter paludicola sp. nov., isolated from paddy soils.</title>
        <authorList>
            <person name="Itoh H."/>
            <person name="Xu Z."/>
            <person name="Mise K."/>
            <person name="Masuda Y."/>
            <person name="Ushijima N."/>
            <person name="Hayakawa C."/>
            <person name="Shiratori Y."/>
            <person name="Senoo K."/>
        </authorList>
    </citation>
    <scope>NUCLEOTIDE SEQUENCE [LARGE SCALE GENOMIC DNA]</scope>
    <source>
        <strain evidence="2">Red232</strain>
    </source>
</reference>
<evidence type="ECO:0000313" key="2">
    <source>
        <dbReference type="Proteomes" id="UP001162891"/>
    </source>
</evidence>
<evidence type="ECO:0000313" key="1">
    <source>
        <dbReference type="EMBL" id="BDG03656.1"/>
    </source>
</evidence>
<evidence type="ECO:0008006" key="3">
    <source>
        <dbReference type="Google" id="ProtNLM"/>
    </source>
</evidence>
<protein>
    <recommendedName>
        <fullName evidence="3">Alkyl hydroperoxide reductase subunit C/ Thiol specific antioxidant domain-containing protein</fullName>
    </recommendedName>
</protein>